<evidence type="ECO:0000313" key="3">
    <source>
        <dbReference type="EMBL" id="MCR2045131.1"/>
    </source>
</evidence>
<evidence type="ECO:0000256" key="2">
    <source>
        <dbReference type="ARBA" id="ARBA00023002"/>
    </source>
</evidence>
<keyword evidence="1" id="KW-0712">Selenocysteine</keyword>
<evidence type="ECO:0000313" key="4">
    <source>
        <dbReference type="Proteomes" id="UP001142078"/>
    </source>
</evidence>
<dbReference type="Pfam" id="PF07355">
    <property type="entry name" value="GRDB"/>
    <property type="match status" value="1"/>
</dbReference>
<reference evidence="3" key="1">
    <citation type="submission" date="2022-07" db="EMBL/GenBank/DDBJ databases">
        <title>Enhanced cultured diversity of the mouse gut microbiota enables custom-made synthetic communities.</title>
        <authorList>
            <person name="Afrizal A."/>
        </authorList>
    </citation>
    <scope>NUCLEOTIDE SEQUENCE</scope>
    <source>
        <strain evidence="3">DSM 29482</strain>
    </source>
</reference>
<dbReference type="InterPro" id="IPR010187">
    <property type="entry name" value="Various_sel_PB"/>
</dbReference>
<proteinExistence type="predicted"/>
<gene>
    <name evidence="3" type="ORF">NSA23_13560</name>
</gene>
<keyword evidence="2" id="KW-0560">Oxidoreductase</keyword>
<dbReference type="NCBIfam" id="NF041545">
    <property type="entry name" value="GrdB_like_no_Se"/>
    <property type="match status" value="1"/>
</dbReference>
<protein>
    <submittedName>
        <fullName evidence="3">Glycine/betaine/sarcosine/D-proline family reductase selenoprotein B</fullName>
    </submittedName>
</protein>
<keyword evidence="4" id="KW-1185">Reference proteome</keyword>
<evidence type="ECO:0000256" key="1">
    <source>
        <dbReference type="ARBA" id="ARBA00022933"/>
    </source>
</evidence>
<organism evidence="3 4">
    <name type="scientific">Anaerosalibacter massiliensis</name>
    <dbReference type="NCBI Taxonomy" id="1347392"/>
    <lineage>
        <taxon>Bacteria</taxon>
        <taxon>Bacillati</taxon>
        <taxon>Bacillota</taxon>
        <taxon>Tissierellia</taxon>
        <taxon>Tissierellales</taxon>
        <taxon>Sporanaerobacteraceae</taxon>
        <taxon>Anaerosalibacter</taxon>
    </lineage>
</organism>
<dbReference type="Proteomes" id="UP001142078">
    <property type="component" value="Unassembled WGS sequence"/>
</dbReference>
<dbReference type="NCBIfam" id="TIGR01918">
    <property type="entry name" value="various_sel_PB"/>
    <property type="match status" value="1"/>
</dbReference>
<name>A0A9X2MKF9_9FIRM</name>
<sequence length="173" mass="19230">MKVLMIFDQIQAGMGGKERANLPLGGKKGEIGSVPMIDPHLKKVEGKVIACLYCGDSYFKENEEKVVKKMTAMVKKLDPDVVICGPAYNYNGYAYMCAAISKEISEKTDIPVVAAMSQENEETILKYKKIVNIVKMPKKGGIGLNKSLNNICILARKLFDEEDISKLKEKICY</sequence>
<dbReference type="GO" id="GO:0050485">
    <property type="term" value="F:oxidoreductase activity, acting on X-H and Y-H to form an X-Y bond, with a disulfide as acceptor"/>
    <property type="evidence" value="ECO:0007669"/>
    <property type="project" value="InterPro"/>
</dbReference>
<comment type="caution">
    <text evidence="3">The sequence shown here is derived from an EMBL/GenBank/DDBJ whole genome shotgun (WGS) entry which is preliminary data.</text>
</comment>
<accession>A0A9X2MKF9</accession>
<dbReference type="AlphaFoldDB" id="A0A9X2MKF9"/>
<dbReference type="EMBL" id="JANJZL010000012">
    <property type="protein sequence ID" value="MCR2045131.1"/>
    <property type="molecule type" value="Genomic_DNA"/>
</dbReference>
<dbReference type="RefSeq" id="WP_257490617.1">
    <property type="nucleotide sequence ID" value="NZ_JANJZL010000012.1"/>
</dbReference>
<dbReference type="InterPro" id="IPR048083">
    <property type="entry name" value="GrdB-like"/>
</dbReference>